<dbReference type="EMBL" id="JBIBEG010000011">
    <property type="protein sequence ID" value="MFF5900149.1"/>
    <property type="molecule type" value="Genomic_DNA"/>
</dbReference>
<proteinExistence type="predicted"/>
<gene>
    <name evidence="2" type="ORF">ACFY8O_30055</name>
</gene>
<dbReference type="SUPFAM" id="SSF69118">
    <property type="entry name" value="AhpD-like"/>
    <property type="match status" value="1"/>
</dbReference>
<accession>A0ABW6XEJ4</accession>
<dbReference type="Proteomes" id="UP001602322">
    <property type="component" value="Unassembled WGS sequence"/>
</dbReference>
<name>A0ABW6XEJ4_9ACTN</name>
<protein>
    <submittedName>
        <fullName evidence="2">Carboxymuconolactone decarboxylase family protein</fullName>
    </submittedName>
</protein>
<dbReference type="InterPro" id="IPR003779">
    <property type="entry name" value="CMD-like"/>
</dbReference>
<dbReference type="PANTHER" id="PTHR33570">
    <property type="entry name" value="4-CARBOXYMUCONOLACTONE DECARBOXYLASE FAMILY PROTEIN"/>
    <property type="match status" value="1"/>
</dbReference>
<evidence type="ECO:0000259" key="1">
    <source>
        <dbReference type="Pfam" id="PF02627"/>
    </source>
</evidence>
<dbReference type="InterPro" id="IPR052512">
    <property type="entry name" value="4CMD/NDH-1_regulator"/>
</dbReference>
<dbReference type="InterPro" id="IPR029032">
    <property type="entry name" value="AhpD-like"/>
</dbReference>
<evidence type="ECO:0000313" key="3">
    <source>
        <dbReference type="Proteomes" id="UP001602322"/>
    </source>
</evidence>
<dbReference type="RefSeq" id="WP_387907895.1">
    <property type="nucleotide sequence ID" value="NZ_JBIBEG010000011.1"/>
</dbReference>
<reference evidence="2 3" key="1">
    <citation type="submission" date="2024-10" db="EMBL/GenBank/DDBJ databases">
        <title>The Natural Products Discovery Center: Release of the First 8490 Sequenced Strains for Exploring Actinobacteria Biosynthetic Diversity.</title>
        <authorList>
            <person name="Kalkreuter E."/>
            <person name="Kautsar S.A."/>
            <person name="Yang D."/>
            <person name="Bader C.D."/>
            <person name="Teijaro C.N."/>
            <person name="Fluegel L."/>
            <person name="Davis C.M."/>
            <person name="Simpson J.R."/>
            <person name="Lauterbach L."/>
            <person name="Steele A.D."/>
            <person name="Gui C."/>
            <person name="Meng S."/>
            <person name="Li G."/>
            <person name="Viehrig K."/>
            <person name="Ye F."/>
            <person name="Su P."/>
            <person name="Kiefer A.F."/>
            <person name="Nichols A."/>
            <person name="Cepeda A.J."/>
            <person name="Yan W."/>
            <person name="Fan B."/>
            <person name="Jiang Y."/>
            <person name="Adhikari A."/>
            <person name="Zheng C.-J."/>
            <person name="Schuster L."/>
            <person name="Cowan T.M."/>
            <person name="Smanski M.J."/>
            <person name="Chevrette M.G."/>
            <person name="De Carvalho L.P.S."/>
            <person name="Shen B."/>
        </authorList>
    </citation>
    <scope>NUCLEOTIDE SEQUENCE [LARGE SCALE GENOMIC DNA]</scope>
    <source>
        <strain evidence="2 3">NPDC012540</strain>
    </source>
</reference>
<evidence type="ECO:0000313" key="2">
    <source>
        <dbReference type="EMBL" id="MFF5900149.1"/>
    </source>
</evidence>
<feature type="domain" description="Carboxymuconolactone decarboxylase-like" evidence="1">
    <location>
        <begin position="42"/>
        <end position="121"/>
    </location>
</feature>
<dbReference type="PANTHER" id="PTHR33570:SF2">
    <property type="entry name" value="CARBOXYMUCONOLACTONE DECARBOXYLASE-LIKE DOMAIN-CONTAINING PROTEIN"/>
    <property type="match status" value="1"/>
</dbReference>
<sequence>MDDTPADRRDLGLATARAFAGDELADGYLARLGQLSPDLADALLTNVYSDVLSRSGLTPRDRELLTLATLIALGGCNDHLRIHVELALNVGTDPQEILETLLQAAAYAGFPRALAAAAIVHDAFAARGLLRGREH</sequence>
<dbReference type="Gene3D" id="1.20.1290.10">
    <property type="entry name" value="AhpD-like"/>
    <property type="match status" value="1"/>
</dbReference>
<dbReference type="Pfam" id="PF02627">
    <property type="entry name" value="CMD"/>
    <property type="match status" value="1"/>
</dbReference>
<organism evidence="2 3">
    <name type="scientific">Streptomyces argenteolus</name>
    <dbReference type="NCBI Taxonomy" id="67274"/>
    <lineage>
        <taxon>Bacteria</taxon>
        <taxon>Bacillati</taxon>
        <taxon>Actinomycetota</taxon>
        <taxon>Actinomycetes</taxon>
        <taxon>Kitasatosporales</taxon>
        <taxon>Streptomycetaceae</taxon>
        <taxon>Streptomyces</taxon>
    </lineage>
</organism>
<keyword evidence="3" id="KW-1185">Reference proteome</keyword>
<comment type="caution">
    <text evidence="2">The sequence shown here is derived from an EMBL/GenBank/DDBJ whole genome shotgun (WGS) entry which is preliminary data.</text>
</comment>